<comment type="caution">
    <text evidence="1">The sequence shown here is derived from an EMBL/GenBank/DDBJ whole genome shotgun (WGS) entry which is preliminary data.</text>
</comment>
<evidence type="ECO:0000313" key="1">
    <source>
        <dbReference type="EMBL" id="GFH41863.1"/>
    </source>
</evidence>
<accession>A0A6A0BB25</accession>
<dbReference type="Proteomes" id="UP000480303">
    <property type="component" value="Unassembled WGS sequence"/>
</dbReference>
<organism evidence="1 2">
    <name type="scientific">Pseudolactococcus hodotermopsidis</name>
    <dbReference type="NCBI Taxonomy" id="2709157"/>
    <lineage>
        <taxon>Bacteria</taxon>
        <taxon>Bacillati</taxon>
        <taxon>Bacillota</taxon>
        <taxon>Bacilli</taxon>
        <taxon>Lactobacillales</taxon>
        <taxon>Streptococcaceae</taxon>
        <taxon>Pseudolactococcus</taxon>
    </lineage>
</organism>
<keyword evidence="2" id="KW-1185">Reference proteome</keyword>
<gene>
    <name evidence="1" type="ORF">Hs30E_04140</name>
</gene>
<evidence type="ECO:0000313" key="2">
    <source>
        <dbReference type="Proteomes" id="UP000480303"/>
    </source>
</evidence>
<proteinExistence type="predicted"/>
<protein>
    <submittedName>
        <fullName evidence="1">Uncharacterized protein</fullName>
    </submittedName>
</protein>
<dbReference type="AlphaFoldDB" id="A0A6A0BB25"/>
<sequence length="127" mass="14373">MVVNHDKEKILELQKVLETSGSKRLTLNLQVLDVNHSSANGLFELGGRAYGNIESAKSNDALIIDGLLDQKWEQFIDQTLENLTALIASYCATINETMQVEKLAELKSERAMLDRQIAELENQRIWE</sequence>
<dbReference type="RefSeq" id="WP_172207599.1">
    <property type="nucleotide sequence ID" value="NZ_BLLI01000007.1"/>
</dbReference>
<name>A0A6A0BB25_9LACT</name>
<dbReference type="EMBL" id="BLLI01000007">
    <property type="protein sequence ID" value="GFH41863.1"/>
    <property type="molecule type" value="Genomic_DNA"/>
</dbReference>
<reference evidence="1 2" key="1">
    <citation type="submission" date="2020-02" db="EMBL/GenBank/DDBJ databases">
        <title>Draft genome sequence of Lactococcus sp. Hs30E4-3.</title>
        <authorList>
            <person name="Noda S."/>
            <person name="Yuki M."/>
            <person name="Ohkuma M."/>
        </authorList>
    </citation>
    <scope>NUCLEOTIDE SEQUENCE [LARGE SCALE GENOMIC DNA]</scope>
    <source>
        <strain evidence="1 2">Hs30E4-3</strain>
    </source>
</reference>